<accession>A0A1M5ZHT0</accession>
<dbReference type="GO" id="GO:0001682">
    <property type="term" value="P:tRNA 5'-leader removal"/>
    <property type="evidence" value="ECO:0007669"/>
    <property type="project" value="UniProtKB-UniRule"/>
</dbReference>
<dbReference type="PANTHER" id="PTHR33992:SF1">
    <property type="entry name" value="RIBONUCLEASE P PROTEIN COMPONENT"/>
    <property type="match status" value="1"/>
</dbReference>
<keyword evidence="5 7" id="KW-0378">Hydrolase</keyword>
<evidence type="ECO:0000313" key="10">
    <source>
        <dbReference type="Proteomes" id="UP000184268"/>
    </source>
</evidence>
<name>A0A1M5ZHT0_9GAMM</name>
<dbReference type="NCBIfam" id="TIGR00188">
    <property type="entry name" value="rnpA"/>
    <property type="match status" value="1"/>
</dbReference>
<proteinExistence type="inferred from homology"/>
<evidence type="ECO:0000256" key="3">
    <source>
        <dbReference type="ARBA" id="ARBA00022722"/>
    </source>
</evidence>
<dbReference type="Pfam" id="PF00825">
    <property type="entry name" value="Ribonuclease_P"/>
    <property type="match status" value="1"/>
</dbReference>
<dbReference type="GO" id="GO:0000049">
    <property type="term" value="F:tRNA binding"/>
    <property type="evidence" value="ECO:0007669"/>
    <property type="project" value="UniProtKB-UniRule"/>
</dbReference>
<dbReference type="Proteomes" id="UP000184268">
    <property type="component" value="Unassembled WGS sequence"/>
</dbReference>
<evidence type="ECO:0000256" key="7">
    <source>
        <dbReference type="HAMAP-Rule" id="MF_00227"/>
    </source>
</evidence>
<reference evidence="9 10" key="1">
    <citation type="submission" date="2016-11" db="EMBL/GenBank/DDBJ databases">
        <authorList>
            <person name="Jaros S."/>
            <person name="Januszkiewicz K."/>
            <person name="Wedrychowicz H."/>
        </authorList>
    </citation>
    <scope>NUCLEOTIDE SEQUENCE [LARGE SCALE GENOMIC DNA]</scope>
    <source>
        <strain evidence="9 10">DSM 16917</strain>
    </source>
</reference>
<dbReference type="GO" id="GO:0004526">
    <property type="term" value="F:ribonuclease P activity"/>
    <property type="evidence" value="ECO:0007669"/>
    <property type="project" value="UniProtKB-UniRule"/>
</dbReference>
<dbReference type="InterPro" id="IPR014721">
    <property type="entry name" value="Ribsml_uS5_D2-typ_fold_subgr"/>
</dbReference>
<dbReference type="EMBL" id="FQXG01000012">
    <property type="protein sequence ID" value="SHI23708.1"/>
    <property type="molecule type" value="Genomic_DNA"/>
</dbReference>
<dbReference type="RefSeq" id="WP_067665151.1">
    <property type="nucleotide sequence ID" value="NZ_FQXG01000012.1"/>
</dbReference>
<comment type="subunit">
    <text evidence="7">Consists of a catalytic RNA component (M1 or rnpB) and a protein subunit.</text>
</comment>
<dbReference type="GO" id="GO:0030677">
    <property type="term" value="C:ribonuclease P complex"/>
    <property type="evidence" value="ECO:0007669"/>
    <property type="project" value="TreeGrafter"/>
</dbReference>
<dbReference type="HAMAP" id="MF_00227">
    <property type="entry name" value="RNase_P"/>
    <property type="match status" value="1"/>
</dbReference>
<keyword evidence="3 7" id="KW-0540">Nuclease</keyword>
<comment type="catalytic activity">
    <reaction evidence="7">
        <text>Endonucleolytic cleavage of RNA, removing 5'-extranucleotides from tRNA precursor.</text>
        <dbReference type="EC" id="3.1.26.5"/>
    </reaction>
</comment>
<evidence type="ECO:0000256" key="2">
    <source>
        <dbReference type="ARBA" id="ARBA00022694"/>
    </source>
</evidence>
<keyword evidence="2 7" id="KW-0819">tRNA processing</keyword>
<evidence type="ECO:0000256" key="1">
    <source>
        <dbReference type="ARBA" id="ARBA00002663"/>
    </source>
</evidence>
<dbReference type="PROSITE" id="PS00648">
    <property type="entry name" value="RIBONUCLEASE_P"/>
    <property type="match status" value="1"/>
</dbReference>
<dbReference type="GO" id="GO:0042781">
    <property type="term" value="F:3'-tRNA processing endoribonuclease activity"/>
    <property type="evidence" value="ECO:0007669"/>
    <property type="project" value="TreeGrafter"/>
</dbReference>
<keyword evidence="6 7" id="KW-0694">RNA-binding</keyword>
<sequence>MQSASSVRYTFGRELRLLTPGDFKSVFANPVRAASPQLTLLACTNGKDHPRVGLTVAKKHVKKACQRNRIKRVIRDSFRLQQHQLPNVDIVVIAKKGVDEMDNADLHKLADKLWRKLSRRFNA</sequence>
<dbReference type="InterPro" id="IPR000100">
    <property type="entry name" value="RNase_P"/>
</dbReference>
<comment type="similarity">
    <text evidence="7">Belongs to the RnpA family.</text>
</comment>
<evidence type="ECO:0000256" key="4">
    <source>
        <dbReference type="ARBA" id="ARBA00022759"/>
    </source>
</evidence>
<keyword evidence="10" id="KW-1185">Reference proteome</keyword>
<dbReference type="OrthoDB" id="9796422at2"/>
<dbReference type="EC" id="3.1.26.5" evidence="7 8"/>
<evidence type="ECO:0000256" key="5">
    <source>
        <dbReference type="ARBA" id="ARBA00022801"/>
    </source>
</evidence>
<keyword evidence="4 7" id="KW-0255">Endonuclease</keyword>
<evidence type="ECO:0000256" key="6">
    <source>
        <dbReference type="ARBA" id="ARBA00022884"/>
    </source>
</evidence>
<dbReference type="PANTHER" id="PTHR33992">
    <property type="entry name" value="RIBONUCLEASE P PROTEIN COMPONENT"/>
    <property type="match status" value="1"/>
</dbReference>
<dbReference type="InterPro" id="IPR020568">
    <property type="entry name" value="Ribosomal_Su5_D2-typ_SF"/>
</dbReference>
<evidence type="ECO:0000256" key="8">
    <source>
        <dbReference type="NCBIfam" id="TIGR00188"/>
    </source>
</evidence>
<dbReference type="STRING" id="299255.SAMN02745129_0336"/>
<gene>
    <name evidence="7" type="primary">rnpA</name>
    <name evidence="9" type="ORF">SAMN02745129_0336</name>
</gene>
<dbReference type="Gene3D" id="3.30.230.10">
    <property type="match status" value="1"/>
</dbReference>
<organism evidence="9 10">
    <name type="scientific">Ferrimonas marina</name>
    <dbReference type="NCBI Taxonomy" id="299255"/>
    <lineage>
        <taxon>Bacteria</taxon>
        <taxon>Pseudomonadati</taxon>
        <taxon>Pseudomonadota</taxon>
        <taxon>Gammaproteobacteria</taxon>
        <taxon>Alteromonadales</taxon>
        <taxon>Ferrimonadaceae</taxon>
        <taxon>Ferrimonas</taxon>
    </lineage>
</organism>
<protein>
    <recommendedName>
        <fullName evidence="7 8">Ribonuclease P protein component</fullName>
        <shortName evidence="7">RNase P protein</shortName>
        <shortName evidence="7">RNaseP protein</shortName>
        <ecNumber evidence="7 8">3.1.26.5</ecNumber>
    </recommendedName>
    <alternativeName>
        <fullName evidence="7">Protein C5</fullName>
    </alternativeName>
</protein>
<comment type="function">
    <text evidence="1 7">RNaseP catalyzes the removal of the 5'-leader sequence from pre-tRNA to produce the mature 5'-terminus. It can also cleave other RNA substrates such as 4.5S RNA. The protein component plays an auxiliary but essential role in vivo by binding to the 5'-leader sequence and broadening the substrate specificity of the ribozyme.</text>
</comment>
<dbReference type="InterPro" id="IPR020539">
    <property type="entry name" value="RNase_P_CS"/>
</dbReference>
<evidence type="ECO:0000313" key="9">
    <source>
        <dbReference type="EMBL" id="SHI23708.1"/>
    </source>
</evidence>
<dbReference type="AlphaFoldDB" id="A0A1M5ZHT0"/>
<dbReference type="SUPFAM" id="SSF54211">
    <property type="entry name" value="Ribosomal protein S5 domain 2-like"/>
    <property type="match status" value="1"/>
</dbReference>